<accession>A0A926I3S9</accession>
<dbReference type="GO" id="GO:0003677">
    <property type="term" value="F:DNA binding"/>
    <property type="evidence" value="ECO:0007669"/>
    <property type="project" value="InterPro"/>
</dbReference>
<sequence>MARGDGIHRTSARNMRMTTEKVTNAQGHNEREKESYVNQDIVPERRGMNVHFKTPTDSYTAMFDQMVTDGVISTRGLKTDAEKFGELIFDVNSAYFYNHGGYDFAKQFYADAYKSAIKIVGGEQYILSAVMHADERNRAMSEALGQDVYHYHLHVVYVPVVEKEIRWSKRCKDKSLVGKVKETIMQVSMSKKWDSKPALDENGLPLLTKSGKKVLRKSYSVLQDDFFQDMRSAGYTDVERGEHGSSEEHLTVTQFKVEREQERLADLTEQTQQKEAEAAALDKKIEKIKQKKVDIESIDKIEAKPVMLSASRVSLEKFEYEMLAIAAKKYYAQEKRESKLQKALDAAHKVIGELKAQIASLTAELSKYKSVRSKLNSVSLEQENEELRSKVRRYESVIDRQNLWHLFGRGRVKTHSRDDAR</sequence>
<evidence type="ECO:0000256" key="2">
    <source>
        <dbReference type="SAM" id="Coils"/>
    </source>
</evidence>
<reference evidence="4" key="1">
    <citation type="submission" date="2020-08" db="EMBL/GenBank/DDBJ databases">
        <title>Genome public.</title>
        <authorList>
            <person name="Liu C."/>
            <person name="Sun Q."/>
        </authorList>
    </citation>
    <scope>NUCLEOTIDE SEQUENCE</scope>
    <source>
        <strain evidence="4">NSJ-31</strain>
    </source>
</reference>
<evidence type="ECO:0000256" key="1">
    <source>
        <dbReference type="ARBA" id="ARBA00010657"/>
    </source>
</evidence>
<proteinExistence type="inferred from homology"/>
<dbReference type="EMBL" id="JACRST010000001">
    <property type="protein sequence ID" value="MBC8545675.1"/>
    <property type="molecule type" value="Genomic_DNA"/>
</dbReference>
<comment type="caution">
    <text evidence="4">The sequence shown here is derived from an EMBL/GenBank/DDBJ whole genome shotgun (WGS) entry which is preliminary data.</text>
</comment>
<comment type="similarity">
    <text evidence="1">Belongs to the plasmid mobilization pre family.</text>
</comment>
<dbReference type="GO" id="GO:0006310">
    <property type="term" value="P:DNA recombination"/>
    <property type="evidence" value="ECO:0007669"/>
    <property type="project" value="InterPro"/>
</dbReference>
<dbReference type="InterPro" id="IPR001668">
    <property type="entry name" value="Mob_Pre"/>
</dbReference>
<dbReference type="Pfam" id="PF01076">
    <property type="entry name" value="Mob_Pre"/>
    <property type="match status" value="1"/>
</dbReference>
<gene>
    <name evidence="4" type="ORF">H8711_01815</name>
</gene>
<organism evidence="4 5">
    <name type="scientific">Ligaoa zhengdingensis</name>
    <dbReference type="NCBI Taxonomy" id="2763658"/>
    <lineage>
        <taxon>Bacteria</taxon>
        <taxon>Bacillati</taxon>
        <taxon>Bacillota</taxon>
        <taxon>Clostridia</taxon>
        <taxon>Eubacteriales</taxon>
        <taxon>Oscillospiraceae</taxon>
        <taxon>Ligaoa</taxon>
    </lineage>
</organism>
<dbReference type="RefSeq" id="WP_249281825.1">
    <property type="nucleotide sequence ID" value="NZ_JACRST010000001.1"/>
</dbReference>
<keyword evidence="2" id="KW-0175">Coiled coil</keyword>
<dbReference type="CDD" id="cd17242">
    <property type="entry name" value="MobM_relaxase"/>
    <property type="match status" value="1"/>
</dbReference>
<name>A0A926I3S9_9FIRM</name>
<feature type="compositionally biased region" description="Polar residues" evidence="3">
    <location>
        <begin position="12"/>
        <end position="27"/>
    </location>
</feature>
<feature type="coiled-coil region" evidence="2">
    <location>
        <begin position="257"/>
        <end position="291"/>
    </location>
</feature>
<keyword evidence="5" id="KW-1185">Reference proteome</keyword>
<protein>
    <submittedName>
        <fullName evidence="4">Plasmid recombination protein</fullName>
    </submittedName>
</protein>
<dbReference type="AlphaFoldDB" id="A0A926I3S9"/>
<feature type="region of interest" description="Disordered" evidence="3">
    <location>
        <begin position="1"/>
        <end position="35"/>
    </location>
</feature>
<feature type="coiled-coil region" evidence="2">
    <location>
        <begin position="344"/>
        <end position="400"/>
    </location>
</feature>
<dbReference type="Proteomes" id="UP000653127">
    <property type="component" value="Unassembled WGS sequence"/>
</dbReference>
<evidence type="ECO:0000313" key="4">
    <source>
        <dbReference type="EMBL" id="MBC8545675.1"/>
    </source>
</evidence>
<evidence type="ECO:0000313" key="5">
    <source>
        <dbReference type="Proteomes" id="UP000653127"/>
    </source>
</evidence>
<dbReference type="Gene3D" id="3.30.930.30">
    <property type="match status" value="1"/>
</dbReference>
<evidence type="ECO:0000256" key="3">
    <source>
        <dbReference type="SAM" id="MobiDB-lite"/>
    </source>
</evidence>